<dbReference type="Gene3D" id="2.60.120.260">
    <property type="entry name" value="Galactose-binding domain-like"/>
    <property type="match status" value="1"/>
</dbReference>
<keyword evidence="1" id="KW-0812">Transmembrane</keyword>
<keyword evidence="2" id="KW-0732">Signal</keyword>
<name>A0A1N6EIL7_9BACT</name>
<feature type="chain" id="PRO_5012116549" evidence="2">
    <location>
        <begin position="27"/>
        <end position="2186"/>
    </location>
</feature>
<feature type="transmembrane region" description="Helical" evidence="1">
    <location>
        <begin position="1837"/>
        <end position="1856"/>
    </location>
</feature>
<dbReference type="PANTHER" id="PTHR32305">
    <property type="match status" value="1"/>
</dbReference>
<reference evidence="4 5" key="1">
    <citation type="submission" date="2016-11" db="EMBL/GenBank/DDBJ databases">
        <authorList>
            <person name="Jaros S."/>
            <person name="Januszkiewicz K."/>
            <person name="Wedrychowicz H."/>
        </authorList>
    </citation>
    <scope>NUCLEOTIDE SEQUENCE [LARGE SCALE GENOMIC DNA]</scope>
    <source>
        <strain evidence="4 5">DSM 24787</strain>
    </source>
</reference>
<dbReference type="RefSeq" id="WP_084185458.1">
    <property type="nucleotide sequence ID" value="NZ_FSRA01000001.1"/>
</dbReference>
<keyword evidence="1" id="KW-1133">Transmembrane helix</keyword>
<protein>
    <submittedName>
        <fullName evidence="4">RHS repeat-associated core domain-containing protein</fullName>
    </submittedName>
</protein>
<feature type="transmembrane region" description="Helical" evidence="1">
    <location>
        <begin position="1796"/>
        <end position="1825"/>
    </location>
</feature>
<sequence>MKRIHPGRPKALLFYVCMLWSCIVQAQSHPDAIYPIPPNPAYTLLHHDINLFTGDVNNTFDLIGITGNNLSFNLTALYNSRSAGLNNTNPAGYVNNALGGNGWKLMDYPKIAKDASGIYMLDGYAVYPLISTGTNTYTPGGKYYLWQVSLINNSSWDIATAEGLHYIFNTRSVPLPNANVWNITTIKDAVWGDSLNLNYSGTGNLNSVNNTSGDTLLLNYNGILQSVTHRKNGNLIANIGLTYQQVNNHPNLSAIKHYHQVYGQHADQMAGGYNFTYWPATGNNYANAMATFTDQAGAVTTYSYIPNAGGNSYRTVQLAVNDGYSNNSGDTADLNTYTAIVYDTTNVITDLSGIYHYYNIVNTYPGSRYGMPYNYGSVTYGFLNGLPAQSLKQLPGGYSIGSVHSPALQGCQYLYLVNSDTSNITTTLHYWSGNTFPQLDKFYNQLHGVGKWISYTYGTPYNLIVQMATSRRTPEPLSPAVNTDSVVTAIQYAFQQYPALTAPNIHLLSATAGEIESVQEDLQGAFKITACKCTQWTQWSQQGLPGSSGNWGPWKRVSMRDSLATVEDCPTVTASSAQWVVNTTYNSRNQAGMATDSSDATGDRNAAIYAVSPNAGRLVAQFTNASVNNQEAAYMGFESYENTSGWYTAQGTVTNAYSHTGRACYMPGAGGLPLNRFTPARQNQVYRYGFWYRMDTLTAYMQYQYFDSQNNRYETKAYPLLPTNGKWTWFSCVMDFPAEQILHPNVIFQVDTYIYTNDPPSNLAVDDISFMPVNSTFDASVYETHRGFTTASLGMNGQATFYVRDRYNKTIAEIGPGSGDQISQVTIPYNSREGSLHTTGKDTFDPIFPNMSLNLNAHKGGTWDPFANPNSKVFPASGMVNMQVINNWLTTTGSPASATFAGNINQENIALYTEIFPDSLTGNSETGFAFQLDSLAAGKDSIISTSTLKFVLTPGLAKLYHGNMICKTQPLMHVPHYNTMMVTISNGNFLIAYLNGRYIFECYFPNGRIKAPAQLIAANVHVNFDNFLFLNDVQATQQTFDALMRPRQQLIRRSVNELQVKEILYGGPLNLPVVETRAGIIGGKNADSLGLSYKPNFASGFNYDSMTLSKKSVLGAAAGYENPFSSSVAYSKDPLMQITGIGSGGNFTAGKKDDHYLQFTYSNAQGNIFNYTPSDLISITRVSSDSTTTITYLNKEEVTFAEARIKGSDTLKTQYEYDRNMRLVATYQPNYYNSSLAGNSNFIRTQAYDYTGNRISETSSDAGTSQYIYDLSGRLRFRIDSAGIAANPDTIIYTKYDQQNRVTEEGFLQQNWNRSTLQAIADTSNAYPSAGNYSWRKRYTYDAYTGDSIYQGKLTGVAVNWNADAIPDIYETYWYDRYGQVTGKGLKVLDFDTTTRIVQYTYDQQGRTTGVQFPGTGYPGLVYTYNGTGNLTAIGIPGDTSYYATYDYGYATTERLNKGTFMRTYNYTENGWINSINDQLFNEKLTYTYKNTKDGPQYYDGKIQALSDYYKSTNQAIQASYSYDNNGRLAVANLGANNPWSMGIKTPLSYDNNGNILSLQTGTTNALQFQYQAGTNKVNTVQGFNQNYTYNGNGSITSAPYGVNSIQYDPLSGLTLSMKNRSGNTLSFEYDGKDQRVLKTVQYGNDSTQQRLYVHGLNDYPLYEVTKNTTTFYIYGPKGMVAMQQGAKRYFVIRDYLNSTRLLIDTNNVTKATFNYNSYGTISYSAVDTALVKMPVDYLYTGQEYDAESGLYNYRARLYDPGSGRFFSTDPAQQYPSPYVYAGNNPISYTDPTGAWSFWGVVAVVAAVVMVAAIVVVAVVAAPALVAGTAIAASSVAVIKGAIFVGLAAGAVLYMSNAANLPDSPQISVNNNTNTTTPIAPTPVVPPIDATGDGITAPLNVTQKDFGVTSRPIAGRYSIVNLTKATPFVPDNSSNSTVGCPKDGAAPYAVFPYRPIIAASGQTPVNPPWTDLYDYTLYINSNFFDIGDDLHPYIASCTNILGLSVSNNNAISNWQTYPAWVSGSLSYYLDALVIYKDGAPAANGKKAEMVRYKDLTPDFITQNVAFAVGGMYYIRNGEDTSKVFGDIVSRTSPKGRTAVGIDDSGTHLLVLEVDSKLPGTSEGVTFADMVNFFTSRGYNNVMNLDGDGSSAFYYKKNANIISSLPMDTYGGTIRLHRPIPNFLGFK</sequence>
<dbReference type="OrthoDB" id="6225685at2"/>
<dbReference type="InterPro" id="IPR018711">
    <property type="entry name" value="NAGPA"/>
</dbReference>
<organism evidence="4 5">
    <name type="scientific">Chitinophaga niabensis</name>
    <dbReference type="NCBI Taxonomy" id="536979"/>
    <lineage>
        <taxon>Bacteria</taxon>
        <taxon>Pseudomonadati</taxon>
        <taxon>Bacteroidota</taxon>
        <taxon>Chitinophagia</taxon>
        <taxon>Chitinophagales</taxon>
        <taxon>Chitinophagaceae</taxon>
        <taxon>Chitinophaga</taxon>
    </lineage>
</organism>
<evidence type="ECO:0000313" key="5">
    <source>
        <dbReference type="Proteomes" id="UP000185003"/>
    </source>
</evidence>
<dbReference type="Pfam" id="PF09992">
    <property type="entry name" value="NAGPA"/>
    <property type="match status" value="1"/>
</dbReference>
<feature type="domain" description="Phosphodiester glycosidase" evidence="3">
    <location>
        <begin position="2051"/>
        <end position="2185"/>
    </location>
</feature>
<dbReference type="PANTHER" id="PTHR32305:SF15">
    <property type="entry name" value="PROTEIN RHSA-RELATED"/>
    <property type="match status" value="1"/>
</dbReference>
<keyword evidence="5" id="KW-1185">Reference proteome</keyword>
<feature type="signal peptide" evidence="2">
    <location>
        <begin position="1"/>
        <end position="26"/>
    </location>
</feature>
<dbReference type="STRING" id="536979.SAMN04488055_1637"/>
<dbReference type="Proteomes" id="UP000185003">
    <property type="component" value="Unassembled WGS sequence"/>
</dbReference>
<dbReference type="InterPro" id="IPR022385">
    <property type="entry name" value="Rhs_assc_core"/>
</dbReference>
<accession>A0A1N6EIL7</accession>
<keyword evidence="1" id="KW-0472">Membrane</keyword>
<gene>
    <name evidence="4" type="ORF">SAMN04488055_1637</name>
</gene>
<evidence type="ECO:0000313" key="4">
    <source>
        <dbReference type="EMBL" id="SIN82817.1"/>
    </source>
</evidence>
<proteinExistence type="predicted"/>
<evidence type="ECO:0000259" key="3">
    <source>
        <dbReference type="Pfam" id="PF09992"/>
    </source>
</evidence>
<dbReference type="Gene3D" id="2.180.10.10">
    <property type="entry name" value="RHS repeat-associated core"/>
    <property type="match status" value="1"/>
</dbReference>
<dbReference type="InterPro" id="IPR050708">
    <property type="entry name" value="T6SS_VgrG/RHS"/>
</dbReference>
<dbReference type="NCBIfam" id="TIGR03696">
    <property type="entry name" value="Rhs_assc_core"/>
    <property type="match status" value="1"/>
</dbReference>
<evidence type="ECO:0000256" key="1">
    <source>
        <dbReference type="SAM" id="Phobius"/>
    </source>
</evidence>
<evidence type="ECO:0000256" key="2">
    <source>
        <dbReference type="SAM" id="SignalP"/>
    </source>
</evidence>
<dbReference type="EMBL" id="FSRA01000001">
    <property type="protein sequence ID" value="SIN82817.1"/>
    <property type="molecule type" value="Genomic_DNA"/>
</dbReference>